<dbReference type="Proteomes" id="UP000326757">
    <property type="component" value="Unassembled WGS sequence"/>
</dbReference>
<organism evidence="1 2">
    <name type="scientific">Monilinia laxa</name>
    <name type="common">Brown rot fungus</name>
    <name type="synonym">Sclerotinia laxa</name>
    <dbReference type="NCBI Taxonomy" id="61186"/>
    <lineage>
        <taxon>Eukaryota</taxon>
        <taxon>Fungi</taxon>
        <taxon>Dikarya</taxon>
        <taxon>Ascomycota</taxon>
        <taxon>Pezizomycotina</taxon>
        <taxon>Leotiomycetes</taxon>
        <taxon>Helotiales</taxon>
        <taxon>Sclerotiniaceae</taxon>
        <taxon>Monilinia</taxon>
    </lineage>
</organism>
<sequence>MSRSHTSNADGKQYFLITNVTTPSNENTEFDLQAEAWRFPYSIDDSDLTFDGTPLNMLYEENRYMAEGHVTSPSHETKSQDKYRGRGRSRCVAFSSEKPAPISCLKLKTTYAKSVHGIQLLEYYSFSFGSQNPMFLLRSREHFCPHQTAVKYHCPQGKIPNFCRKSCIITIEHCCSCLGRQADRKPRVCHPSSIATPTLLNGPKYKLRERNQQDIVHVMAVNLDQSSPRRRNPKSKQCRSEVDFTTDAEFCFMKYVAYRLITSSISYLPVLSTNRYFNNTPPSTNMGSFSRVGCKVASGH</sequence>
<dbReference type="AlphaFoldDB" id="A0A5N6KL36"/>
<reference evidence="1 2" key="1">
    <citation type="submission" date="2019-06" db="EMBL/GenBank/DDBJ databases">
        <title>Genome Sequence of the Brown Rot Fungal Pathogen Monilinia laxa.</title>
        <authorList>
            <person name="De Miccolis Angelini R.M."/>
            <person name="Landi L."/>
            <person name="Abate D."/>
            <person name="Pollastro S."/>
            <person name="Romanazzi G."/>
            <person name="Faretra F."/>
        </authorList>
    </citation>
    <scope>NUCLEOTIDE SEQUENCE [LARGE SCALE GENOMIC DNA]</scope>
    <source>
        <strain evidence="1 2">Mlax316</strain>
    </source>
</reference>
<evidence type="ECO:0000313" key="2">
    <source>
        <dbReference type="Proteomes" id="UP000326757"/>
    </source>
</evidence>
<gene>
    <name evidence="1" type="ORF">EYC80_003783</name>
</gene>
<dbReference type="OrthoDB" id="3519400at2759"/>
<evidence type="ECO:0000313" key="1">
    <source>
        <dbReference type="EMBL" id="KAB8304378.1"/>
    </source>
</evidence>
<name>A0A5N6KL36_MONLA</name>
<accession>A0A5N6KL36</accession>
<keyword evidence="2" id="KW-1185">Reference proteome</keyword>
<dbReference type="EMBL" id="VIGI01000001">
    <property type="protein sequence ID" value="KAB8304378.1"/>
    <property type="molecule type" value="Genomic_DNA"/>
</dbReference>
<protein>
    <submittedName>
        <fullName evidence="1">Uncharacterized protein</fullName>
    </submittedName>
</protein>
<comment type="caution">
    <text evidence="1">The sequence shown here is derived from an EMBL/GenBank/DDBJ whole genome shotgun (WGS) entry which is preliminary data.</text>
</comment>
<proteinExistence type="predicted"/>